<keyword evidence="2" id="KW-1185">Reference proteome</keyword>
<proteinExistence type="predicted"/>
<organism evidence="1 2">
    <name type="scientific">Thauera linaloolentis (strain DSM 12138 / JCM 21573 / CCUG 41526 / CIP 105981 / IAM 15112 / NBRC 102519 / 47Lol)</name>
    <dbReference type="NCBI Taxonomy" id="1123367"/>
    <lineage>
        <taxon>Bacteria</taxon>
        <taxon>Pseudomonadati</taxon>
        <taxon>Pseudomonadota</taxon>
        <taxon>Betaproteobacteria</taxon>
        <taxon>Rhodocyclales</taxon>
        <taxon>Zoogloeaceae</taxon>
        <taxon>Thauera</taxon>
    </lineage>
</organism>
<name>N6XYP0_THAL4</name>
<reference evidence="1 2" key="1">
    <citation type="submission" date="2012-09" db="EMBL/GenBank/DDBJ databases">
        <title>Draft Genome Sequences of 6 Strains from Genus Thauera.</title>
        <authorList>
            <person name="Liu B."/>
            <person name="Shapleigh J.P."/>
            <person name="Frostegard A.H."/>
        </authorList>
    </citation>
    <scope>NUCLEOTIDE SEQUENCE [LARGE SCALE GENOMIC DNA]</scope>
    <source>
        <strain evidence="2">47Lol / DSM 12138</strain>
    </source>
</reference>
<protein>
    <recommendedName>
        <fullName evidence="3">Transferrin-binding protein B C-lobe/N-lobe beta barrel domain-containing protein</fullName>
    </recommendedName>
</protein>
<dbReference type="AlphaFoldDB" id="N6XYP0"/>
<gene>
    <name evidence="1" type="ORF">C666_12085</name>
</gene>
<comment type="caution">
    <text evidence="1">The sequence shown here is derived from an EMBL/GenBank/DDBJ whole genome shotgun (WGS) entry which is preliminary data.</text>
</comment>
<dbReference type="Proteomes" id="UP000013232">
    <property type="component" value="Unassembled WGS sequence"/>
</dbReference>
<evidence type="ECO:0008006" key="3">
    <source>
        <dbReference type="Google" id="ProtNLM"/>
    </source>
</evidence>
<evidence type="ECO:0000313" key="2">
    <source>
        <dbReference type="Proteomes" id="UP000013232"/>
    </source>
</evidence>
<sequence>MSGSISRYSGTQVVSFSGTAISSNGTFNNGSNLEGRFYNGAQALAGIYLGATAQDDVAFGGSKVSGTITP</sequence>
<accession>N6XYP0</accession>
<dbReference type="EMBL" id="AMXE01000046">
    <property type="protein sequence ID" value="ENO86901.1"/>
    <property type="molecule type" value="Genomic_DNA"/>
</dbReference>
<evidence type="ECO:0000313" key="1">
    <source>
        <dbReference type="EMBL" id="ENO86901.1"/>
    </source>
</evidence>